<evidence type="ECO:0008006" key="4">
    <source>
        <dbReference type="Google" id="ProtNLM"/>
    </source>
</evidence>
<dbReference type="Proteomes" id="UP000799640">
    <property type="component" value="Unassembled WGS sequence"/>
</dbReference>
<reference evidence="2" key="1">
    <citation type="journal article" date="2020" name="Stud. Mycol.">
        <title>101 Dothideomycetes genomes: a test case for predicting lifestyles and emergence of pathogens.</title>
        <authorList>
            <person name="Haridas S."/>
            <person name="Albert R."/>
            <person name="Binder M."/>
            <person name="Bloem J."/>
            <person name="Labutti K."/>
            <person name="Salamov A."/>
            <person name="Andreopoulos B."/>
            <person name="Baker S."/>
            <person name="Barry K."/>
            <person name="Bills G."/>
            <person name="Bluhm B."/>
            <person name="Cannon C."/>
            <person name="Castanera R."/>
            <person name="Culley D."/>
            <person name="Daum C."/>
            <person name="Ezra D."/>
            <person name="Gonzalez J."/>
            <person name="Henrissat B."/>
            <person name="Kuo A."/>
            <person name="Liang C."/>
            <person name="Lipzen A."/>
            <person name="Lutzoni F."/>
            <person name="Magnuson J."/>
            <person name="Mondo S."/>
            <person name="Nolan M."/>
            <person name="Ohm R."/>
            <person name="Pangilinan J."/>
            <person name="Park H.-J."/>
            <person name="Ramirez L."/>
            <person name="Alfaro M."/>
            <person name="Sun H."/>
            <person name="Tritt A."/>
            <person name="Yoshinaga Y."/>
            <person name="Zwiers L.-H."/>
            <person name="Turgeon B."/>
            <person name="Goodwin S."/>
            <person name="Spatafora J."/>
            <person name="Crous P."/>
            <person name="Grigoriev I."/>
        </authorList>
    </citation>
    <scope>NUCLEOTIDE SEQUENCE</scope>
    <source>
        <strain evidence="2">CBS 262.69</strain>
    </source>
</reference>
<evidence type="ECO:0000313" key="2">
    <source>
        <dbReference type="EMBL" id="KAF2398477.1"/>
    </source>
</evidence>
<dbReference type="Pfam" id="PF09072">
    <property type="entry name" value="TMA7"/>
    <property type="match status" value="1"/>
</dbReference>
<feature type="compositionally biased region" description="Basic and acidic residues" evidence="1">
    <location>
        <begin position="29"/>
        <end position="46"/>
    </location>
</feature>
<dbReference type="EMBL" id="ML996700">
    <property type="protein sequence ID" value="KAF2398477.1"/>
    <property type="molecule type" value="Genomic_DNA"/>
</dbReference>
<keyword evidence="3" id="KW-1185">Reference proteome</keyword>
<proteinExistence type="predicted"/>
<evidence type="ECO:0000313" key="3">
    <source>
        <dbReference type="Proteomes" id="UP000799640"/>
    </source>
</evidence>
<name>A0A6G1HRL1_9PEZI</name>
<gene>
    <name evidence="2" type="ORF">EJ06DRAFT_497185</name>
</gene>
<dbReference type="OrthoDB" id="3052842at2759"/>
<accession>A0A6G1HRL1</accession>
<organism evidence="2 3">
    <name type="scientific">Trichodelitschia bisporula</name>
    <dbReference type="NCBI Taxonomy" id="703511"/>
    <lineage>
        <taxon>Eukaryota</taxon>
        <taxon>Fungi</taxon>
        <taxon>Dikarya</taxon>
        <taxon>Ascomycota</taxon>
        <taxon>Pezizomycotina</taxon>
        <taxon>Dothideomycetes</taxon>
        <taxon>Dothideomycetes incertae sedis</taxon>
        <taxon>Phaeotrichales</taxon>
        <taxon>Phaeotrichaceae</taxon>
        <taxon>Trichodelitschia</taxon>
    </lineage>
</organism>
<sequence length="68" mass="7266">MPSGQGAGTNPIHNKKPKKKAVEEDEDDKTYKAKQAADKKAREEMAKMAGKKGPLSAGNQGIKKSGKK</sequence>
<dbReference type="InterPro" id="IPR015157">
    <property type="entry name" value="TMA7"/>
</dbReference>
<feature type="region of interest" description="Disordered" evidence="1">
    <location>
        <begin position="1"/>
        <end position="68"/>
    </location>
</feature>
<protein>
    <recommendedName>
        <fullName evidence="4">Translation machinery associated TMA7</fullName>
    </recommendedName>
</protein>
<evidence type="ECO:0000256" key="1">
    <source>
        <dbReference type="SAM" id="MobiDB-lite"/>
    </source>
</evidence>
<dbReference type="AlphaFoldDB" id="A0A6G1HRL1"/>